<feature type="non-terminal residue" evidence="2">
    <location>
        <position position="1"/>
    </location>
</feature>
<proteinExistence type="predicted"/>
<dbReference type="AlphaFoldDB" id="A0AAW0ML62"/>
<feature type="non-terminal residue" evidence="2">
    <location>
        <position position="64"/>
    </location>
</feature>
<comment type="caution">
    <text evidence="2">The sequence shown here is derived from an EMBL/GenBank/DDBJ whole genome shotgun (WGS) entry which is preliminary data.</text>
</comment>
<evidence type="ECO:0000256" key="1">
    <source>
        <dbReference type="SAM" id="MobiDB-lite"/>
    </source>
</evidence>
<dbReference type="EMBL" id="JBBPFD010000427">
    <property type="protein sequence ID" value="KAK7878929.1"/>
    <property type="molecule type" value="Genomic_DNA"/>
</dbReference>
<evidence type="ECO:0000313" key="3">
    <source>
        <dbReference type="Proteomes" id="UP001460270"/>
    </source>
</evidence>
<keyword evidence="3" id="KW-1185">Reference proteome</keyword>
<protein>
    <submittedName>
        <fullName evidence="2">Uncharacterized protein</fullName>
    </submittedName>
</protein>
<name>A0AAW0ML62_9GOBI</name>
<feature type="region of interest" description="Disordered" evidence="1">
    <location>
        <begin position="1"/>
        <end position="33"/>
    </location>
</feature>
<evidence type="ECO:0000313" key="2">
    <source>
        <dbReference type="EMBL" id="KAK7878929.1"/>
    </source>
</evidence>
<gene>
    <name evidence="2" type="ORF">WMY93_034225</name>
</gene>
<sequence>PRSSSPEPEVEPRRKRPFQAQVQVPAQNPEEPLSQGSLVMKFTQVLNRNRQPKYSVEFVSKADQ</sequence>
<organism evidence="2 3">
    <name type="scientific">Mugilogobius chulae</name>
    <name type="common">yellowstripe goby</name>
    <dbReference type="NCBI Taxonomy" id="88201"/>
    <lineage>
        <taxon>Eukaryota</taxon>
        <taxon>Metazoa</taxon>
        <taxon>Chordata</taxon>
        <taxon>Craniata</taxon>
        <taxon>Vertebrata</taxon>
        <taxon>Euteleostomi</taxon>
        <taxon>Actinopterygii</taxon>
        <taxon>Neopterygii</taxon>
        <taxon>Teleostei</taxon>
        <taxon>Neoteleostei</taxon>
        <taxon>Acanthomorphata</taxon>
        <taxon>Gobiaria</taxon>
        <taxon>Gobiiformes</taxon>
        <taxon>Gobioidei</taxon>
        <taxon>Gobiidae</taxon>
        <taxon>Gobionellinae</taxon>
        <taxon>Mugilogobius</taxon>
    </lineage>
</organism>
<reference evidence="3" key="1">
    <citation type="submission" date="2024-04" db="EMBL/GenBank/DDBJ databases">
        <title>Salinicola lusitanus LLJ914,a marine bacterium isolated from the Okinawa Trough.</title>
        <authorList>
            <person name="Li J."/>
        </authorList>
    </citation>
    <scope>NUCLEOTIDE SEQUENCE [LARGE SCALE GENOMIC DNA]</scope>
</reference>
<accession>A0AAW0ML62</accession>
<dbReference type="Proteomes" id="UP001460270">
    <property type="component" value="Unassembled WGS sequence"/>
</dbReference>